<dbReference type="Proteomes" id="UP000295717">
    <property type="component" value="Unassembled WGS sequence"/>
</dbReference>
<sequence>MLCWLIMQTQVLASALLGCAHQDAGFSADTAAACPLHAQGASPDLEPPDHGERLLDCQACALHCTIGTPALAAAALILPDLGGCATHGAALIRHLDGRVPDSLYRPPIA</sequence>
<dbReference type="EMBL" id="SMAO01000002">
    <property type="protein sequence ID" value="TCT23090.1"/>
    <property type="molecule type" value="Genomic_DNA"/>
</dbReference>
<keyword evidence="2" id="KW-1185">Reference proteome</keyword>
<gene>
    <name evidence="1" type="ORF">EDC35_102427</name>
</gene>
<name>A0A4R3N1Z6_9GAMM</name>
<accession>A0A4R3N1Z6</accession>
<protein>
    <recommendedName>
        <fullName evidence="3">DUF2946 domain-containing protein</fullName>
    </recommendedName>
</protein>
<evidence type="ECO:0000313" key="2">
    <source>
        <dbReference type="Proteomes" id="UP000295717"/>
    </source>
</evidence>
<dbReference type="RefSeq" id="WP_132976196.1">
    <property type="nucleotide sequence ID" value="NZ_SMAO01000002.1"/>
</dbReference>
<dbReference type="AlphaFoldDB" id="A0A4R3N1Z6"/>
<reference evidence="1 2" key="1">
    <citation type="submission" date="2019-03" db="EMBL/GenBank/DDBJ databases">
        <title>Genomic Encyclopedia of Type Strains, Phase IV (KMG-IV): sequencing the most valuable type-strain genomes for metagenomic binning, comparative biology and taxonomic classification.</title>
        <authorList>
            <person name="Goeker M."/>
        </authorList>
    </citation>
    <scope>NUCLEOTIDE SEQUENCE [LARGE SCALE GENOMIC DNA]</scope>
    <source>
        <strain evidence="1 2">DSM 13587</strain>
    </source>
</reference>
<proteinExistence type="predicted"/>
<organism evidence="1 2">
    <name type="scientific">Thiobaca trueperi</name>
    <dbReference type="NCBI Taxonomy" id="127458"/>
    <lineage>
        <taxon>Bacteria</taxon>
        <taxon>Pseudomonadati</taxon>
        <taxon>Pseudomonadota</taxon>
        <taxon>Gammaproteobacteria</taxon>
        <taxon>Chromatiales</taxon>
        <taxon>Chromatiaceae</taxon>
        <taxon>Thiobaca</taxon>
    </lineage>
</organism>
<evidence type="ECO:0008006" key="3">
    <source>
        <dbReference type="Google" id="ProtNLM"/>
    </source>
</evidence>
<comment type="caution">
    <text evidence="1">The sequence shown here is derived from an EMBL/GenBank/DDBJ whole genome shotgun (WGS) entry which is preliminary data.</text>
</comment>
<evidence type="ECO:0000313" key="1">
    <source>
        <dbReference type="EMBL" id="TCT23090.1"/>
    </source>
</evidence>